<dbReference type="SUPFAM" id="SSF47769">
    <property type="entry name" value="SAM/Pointed domain"/>
    <property type="match status" value="2"/>
</dbReference>
<feature type="compositionally biased region" description="Low complexity" evidence="3">
    <location>
        <begin position="322"/>
        <end position="365"/>
    </location>
</feature>
<dbReference type="PROSITE" id="PS50105">
    <property type="entry name" value="SAM_DOMAIN"/>
    <property type="match status" value="2"/>
</dbReference>
<name>A0ABQ9EE18_TEGGR</name>
<keyword evidence="6" id="KW-1185">Reference proteome</keyword>
<evidence type="ECO:0000313" key="5">
    <source>
        <dbReference type="EMBL" id="KAJ8303548.1"/>
    </source>
</evidence>
<dbReference type="Pfam" id="PF00536">
    <property type="entry name" value="SAM_1"/>
    <property type="match status" value="2"/>
</dbReference>
<dbReference type="SMART" id="SM00454">
    <property type="entry name" value="SAM"/>
    <property type="match status" value="2"/>
</dbReference>
<keyword evidence="2" id="KW-0040">ANK repeat</keyword>
<dbReference type="PANTHER" id="PTHR24174">
    <property type="entry name" value="ANKYRIN REPEAT AND STERILE ALPHA MOTIF DOMAIN-CONTAINING PROTEIN 1"/>
    <property type="match status" value="1"/>
</dbReference>
<evidence type="ECO:0000256" key="1">
    <source>
        <dbReference type="ARBA" id="ARBA00022737"/>
    </source>
</evidence>
<comment type="caution">
    <text evidence="5">The sequence shown here is derived from an EMBL/GenBank/DDBJ whole genome shotgun (WGS) entry which is preliminary data.</text>
</comment>
<protein>
    <recommendedName>
        <fullName evidence="4">SAM domain-containing protein</fullName>
    </recommendedName>
</protein>
<reference evidence="5 6" key="1">
    <citation type="submission" date="2022-12" db="EMBL/GenBank/DDBJ databases">
        <title>Chromosome-level genome of Tegillarca granosa.</title>
        <authorList>
            <person name="Kim J."/>
        </authorList>
    </citation>
    <scope>NUCLEOTIDE SEQUENCE [LARGE SCALE GENOMIC DNA]</scope>
    <source>
        <strain evidence="5">Teg-2019</strain>
        <tissue evidence="5">Adductor muscle</tissue>
    </source>
</reference>
<sequence length="454" mass="51596">MFGLASDMQNENYLTMVECIRKFLEDLGLVQYFDMFLIKGFDSEDDIRHIDEHDLDAMLISDTDHRRQILYAASEYVPSDEFKMFEWLRHQGLDHYFINFIQSEITDIEHISRLNLPDEEIYDELEITLPGHKRRLERAVRQLQKKRRVTSPTTHDSVEEPLAFGRWSKPECLEDAKFDFLVVDAKIISTRDPTKYKTLEFMVDSGSDVVTIRQEVLDILDLEILGKIHSKGVHGSKTTNLYKATLQIGTQQMEIEMGETYDSLGSRVVRHFRHIVDGHHHIWLKGNYSDSQTISHIPPALRLPEPTQQVPEPSTSTKRAVSMESSSSAEPASSSSLLSTSESLTSSSQGTLSSRPSLQSSQSLPTEDQILHHQDTQILSQELSISEEHSESSTRENQHFQQQDTQILSQEPSILHEASQNLSQGGPQPSSSHTDHASSPSNTNYNSDTDDEDL</sequence>
<evidence type="ECO:0000313" key="6">
    <source>
        <dbReference type="Proteomes" id="UP001217089"/>
    </source>
</evidence>
<evidence type="ECO:0000256" key="2">
    <source>
        <dbReference type="ARBA" id="ARBA00023043"/>
    </source>
</evidence>
<dbReference type="InterPro" id="IPR013761">
    <property type="entry name" value="SAM/pointed_sf"/>
</dbReference>
<evidence type="ECO:0000259" key="4">
    <source>
        <dbReference type="PROSITE" id="PS50105"/>
    </source>
</evidence>
<feature type="region of interest" description="Disordered" evidence="3">
    <location>
        <begin position="295"/>
        <end position="365"/>
    </location>
</feature>
<dbReference type="Proteomes" id="UP001217089">
    <property type="component" value="Unassembled WGS sequence"/>
</dbReference>
<organism evidence="5 6">
    <name type="scientific">Tegillarca granosa</name>
    <name type="common">Malaysian cockle</name>
    <name type="synonym">Anadara granosa</name>
    <dbReference type="NCBI Taxonomy" id="220873"/>
    <lineage>
        <taxon>Eukaryota</taxon>
        <taxon>Metazoa</taxon>
        <taxon>Spiralia</taxon>
        <taxon>Lophotrochozoa</taxon>
        <taxon>Mollusca</taxon>
        <taxon>Bivalvia</taxon>
        <taxon>Autobranchia</taxon>
        <taxon>Pteriomorphia</taxon>
        <taxon>Arcoida</taxon>
        <taxon>Arcoidea</taxon>
        <taxon>Arcidae</taxon>
        <taxon>Tegillarca</taxon>
    </lineage>
</organism>
<proteinExistence type="predicted"/>
<dbReference type="InterPro" id="IPR033635">
    <property type="entry name" value="ANKS1/Caskin"/>
</dbReference>
<feature type="compositionally biased region" description="Polar residues" evidence="3">
    <location>
        <begin position="399"/>
        <end position="428"/>
    </location>
</feature>
<feature type="domain" description="SAM" evidence="4">
    <location>
        <begin position="15"/>
        <end position="79"/>
    </location>
</feature>
<feature type="region of interest" description="Disordered" evidence="3">
    <location>
        <begin position="385"/>
        <end position="454"/>
    </location>
</feature>
<dbReference type="CDD" id="cd09487">
    <property type="entry name" value="SAM_superfamily"/>
    <property type="match status" value="2"/>
</dbReference>
<dbReference type="InterPro" id="IPR001660">
    <property type="entry name" value="SAM"/>
</dbReference>
<dbReference type="Gene3D" id="1.10.150.50">
    <property type="entry name" value="Transcription Factor, Ets-1"/>
    <property type="match status" value="2"/>
</dbReference>
<feature type="compositionally biased region" description="Basic and acidic residues" evidence="3">
    <location>
        <begin position="386"/>
        <end position="398"/>
    </location>
</feature>
<keyword evidence="1" id="KW-0677">Repeat</keyword>
<accession>A0ABQ9EE18</accession>
<feature type="compositionally biased region" description="Low complexity" evidence="3">
    <location>
        <begin position="429"/>
        <end position="441"/>
    </location>
</feature>
<gene>
    <name evidence="5" type="ORF">KUTeg_019944</name>
</gene>
<evidence type="ECO:0000256" key="3">
    <source>
        <dbReference type="SAM" id="MobiDB-lite"/>
    </source>
</evidence>
<dbReference type="PANTHER" id="PTHR24174:SF1">
    <property type="entry name" value="IP14385P"/>
    <property type="match status" value="1"/>
</dbReference>
<feature type="compositionally biased region" description="Polar residues" evidence="3">
    <location>
        <begin position="306"/>
        <end position="319"/>
    </location>
</feature>
<feature type="domain" description="SAM" evidence="4">
    <location>
        <begin position="86"/>
        <end position="146"/>
    </location>
</feature>
<dbReference type="EMBL" id="JARBDR010000917">
    <property type="protein sequence ID" value="KAJ8303548.1"/>
    <property type="molecule type" value="Genomic_DNA"/>
</dbReference>